<dbReference type="PROSITE" id="PS51782">
    <property type="entry name" value="LYSM"/>
    <property type="match status" value="2"/>
</dbReference>
<feature type="region of interest" description="Disordered" evidence="1">
    <location>
        <begin position="40"/>
        <end position="82"/>
    </location>
</feature>
<dbReference type="HOGENOM" id="CLU_733049_0_0_7"/>
<dbReference type="AlphaFoldDB" id="D6Z551"/>
<dbReference type="SUPFAM" id="SSF51261">
    <property type="entry name" value="Duplicated hybrid motif"/>
    <property type="match status" value="1"/>
</dbReference>
<evidence type="ECO:0000313" key="4">
    <source>
        <dbReference type="Proteomes" id="UP000001508"/>
    </source>
</evidence>
<proteinExistence type="predicted"/>
<dbReference type="Gene3D" id="2.70.70.10">
    <property type="entry name" value="Glucose Permease (Domain IIA)"/>
    <property type="match status" value="1"/>
</dbReference>
<dbReference type="InterPro" id="IPR050570">
    <property type="entry name" value="Cell_wall_metabolism_enzyme"/>
</dbReference>
<dbReference type="InParanoid" id="D6Z551"/>
<dbReference type="EMBL" id="CP001940">
    <property type="protein sequence ID" value="ADH86676.1"/>
    <property type="molecule type" value="Genomic_DNA"/>
</dbReference>
<dbReference type="RefSeq" id="WP_013164199.1">
    <property type="nucleotide sequence ID" value="NC_014216.1"/>
</dbReference>
<dbReference type="CDD" id="cd12797">
    <property type="entry name" value="M23_peptidase"/>
    <property type="match status" value="1"/>
</dbReference>
<dbReference type="PANTHER" id="PTHR21666:SF270">
    <property type="entry name" value="MUREIN HYDROLASE ACTIVATOR ENVC"/>
    <property type="match status" value="1"/>
</dbReference>
<feature type="domain" description="LysM" evidence="2">
    <location>
        <begin position="310"/>
        <end position="367"/>
    </location>
</feature>
<dbReference type="Pfam" id="PF01476">
    <property type="entry name" value="LysM"/>
    <property type="match status" value="4"/>
</dbReference>
<dbReference type="SMART" id="SM00257">
    <property type="entry name" value="LysM"/>
    <property type="match status" value="2"/>
</dbReference>
<evidence type="ECO:0000313" key="3">
    <source>
        <dbReference type="EMBL" id="ADH86676.1"/>
    </source>
</evidence>
<evidence type="ECO:0000259" key="2">
    <source>
        <dbReference type="PROSITE" id="PS51782"/>
    </source>
</evidence>
<dbReference type="InterPro" id="IPR018392">
    <property type="entry name" value="LysM"/>
</dbReference>
<dbReference type="eggNOG" id="COG1388">
    <property type="taxonomic scope" value="Bacteria"/>
</dbReference>
<dbReference type="Pfam" id="PF01551">
    <property type="entry name" value="Peptidase_M23"/>
    <property type="match status" value="1"/>
</dbReference>
<dbReference type="InterPro" id="IPR036779">
    <property type="entry name" value="LysM_dom_sf"/>
</dbReference>
<name>D6Z551_DESAT</name>
<gene>
    <name evidence="3" type="ordered locus">DaAHT2_1998</name>
</gene>
<dbReference type="InterPro" id="IPR016047">
    <property type="entry name" value="M23ase_b-sheet_dom"/>
</dbReference>
<protein>
    <submittedName>
        <fullName evidence="3">Peptidase M23</fullName>
    </submittedName>
</protein>
<dbReference type="CDD" id="cd00118">
    <property type="entry name" value="LysM"/>
    <property type="match status" value="2"/>
</dbReference>
<dbReference type="KEGG" id="dak:DaAHT2_1998"/>
<dbReference type="Gene3D" id="3.10.350.10">
    <property type="entry name" value="LysM domain"/>
    <property type="match status" value="2"/>
</dbReference>
<accession>D6Z551</accession>
<dbReference type="GO" id="GO:0004222">
    <property type="term" value="F:metalloendopeptidase activity"/>
    <property type="evidence" value="ECO:0007669"/>
    <property type="project" value="TreeGrafter"/>
</dbReference>
<feature type="domain" description="LysM" evidence="2">
    <location>
        <begin position="75"/>
        <end position="132"/>
    </location>
</feature>
<dbReference type="FunCoup" id="D6Z551">
    <property type="interactions" value="101"/>
</dbReference>
<reference evidence="4" key="1">
    <citation type="submission" date="2010-02" db="EMBL/GenBank/DDBJ databases">
        <title>Complete sequence of Desulfurivibrio alkaliphilus AHT2.</title>
        <authorList>
            <consortium name="US DOE Joint Genome Institute"/>
            <person name="Pitluck S."/>
            <person name="Chertkov O."/>
            <person name="Detter J.C."/>
            <person name="Han C."/>
            <person name="Tapia R."/>
            <person name="Larimer F."/>
            <person name="Land M."/>
            <person name="Hauser L."/>
            <person name="Kyrpides N."/>
            <person name="Mikhailova N."/>
            <person name="Sorokin D.Y."/>
            <person name="Muyzer G."/>
            <person name="Woyke T."/>
        </authorList>
    </citation>
    <scope>NUCLEOTIDE SEQUENCE [LARGE SCALE GENOMIC DNA]</scope>
    <source>
        <strain evidence="4">DSM 19089 / UNIQEM U267 / AHT2</strain>
    </source>
</reference>
<evidence type="ECO:0000256" key="1">
    <source>
        <dbReference type="SAM" id="MobiDB-lite"/>
    </source>
</evidence>
<dbReference type="InterPro" id="IPR011055">
    <property type="entry name" value="Dup_hybrid_motif"/>
</dbReference>
<dbReference type="eggNOG" id="COG0739">
    <property type="taxonomic scope" value="Bacteria"/>
</dbReference>
<dbReference type="Proteomes" id="UP000001508">
    <property type="component" value="Chromosome"/>
</dbReference>
<dbReference type="PANTHER" id="PTHR21666">
    <property type="entry name" value="PEPTIDASE-RELATED"/>
    <property type="match status" value="1"/>
</dbReference>
<dbReference type="STRING" id="589865.DaAHT2_1998"/>
<feature type="region of interest" description="Disordered" evidence="1">
    <location>
        <begin position="293"/>
        <end position="313"/>
    </location>
</feature>
<keyword evidence="4" id="KW-1185">Reference proteome</keyword>
<sequence>MDLTTIFSSYPAKPGISRPHTATDPVGKTDFAEMMAAGLRQPPAAGTPFRPDQAGQGLPRPDATTPVWPDTPEPRPYTVRPGDTLSGIVAGKLRQNSVAHSRGELYRLVNLVASDNNLTNPDRIFPGQKLDVASIPQFAASNRLPAIATPSAVQQQGTSSELQPPAMGRISSSFGIRLHPVTGQEQHHDGVDIVLPHGTPIKPVAAGRVIAAGENGNYGLTVDIDHGDGLTSRYAHLSRVLVEPGQQIQAGQTIARSGATGLANGPHLHLEIHQDRQPVNPLALLSRDDIERGPLLADGTRPGDPDPETGEYTVQPGDTLSTIAARELHRRGVDFSPQELYRQVQHLAATNNLSNPDQIVSGQRINLSSLLSDRFHV</sequence>
<organism evidence="3 4">
    <name type="scientific">Desulfurivibrio alkaliphilus (strain DSM 19089 / UNIQEM U267 / AHT2)</name>
    <dbReference type="NCBI Taxonomy" id="589865"/>
    <lineage>
        <taxon>Bacteria</taxon>
        <taxon>Pseudomonadati</taxon>
        <taxon>Thermodesulfobacteriota</taxon>
        <taxon>Desulfobulbia</taxon>
        <taxon>Desulfobulbales</taxon>
        <taxon>Desulfobulbaceae</taxon>
        <taxon>Desulfurivibrio</taxon>
    </lineage>
</organism>